<dbReference type="Pfam" id="PF00027">
    <property type="entry name" value="cNMP_binding"/>
    <property type="match status" value="1"/>
</dbReference>
<dbReference type="InterPro" id="IPR014710">
    <property type="entry name" value="RmlC-like_jellyroll"/>
</dbReference>
<dbReference type="Gene3D" id="2.60.120.10">
    <property type="entry name" value="Jelly Rolls"/>
    <property type="match status" value="1"/>
</dbReference>
<protein>
    <submittedName>
        <fullName evidence="2">Cyclic nucleotide-binding protein</fullName>
    </submittedName>
</protein>
<dbReference type="KEGG" id="copr:Cop2CBH44_08150"/>
<sequence length="190" mass="22118">MDIYEIINKIYLMPEASINKLMTSLSTVVYPKGFRILEAGKIERNVFFIKEGIVRAYVLVDGKEVTFWIGREGDTIVSLKSYVNNQCGYETVELMENSVLYVLERNDLYELFKEDIHIANWGRKFAELEFLQTEERLISLLFSTATERYITLLKNNSDLLQRIPLECLASYLGITPVSLSRIRAKMRQIR</sequence>
<reference evidence="3" key="1">
    <citation type="submission" date="2020-07" db="EMBL/GenBank/DDBJ databases">
        <title>Complete genome sequencing of Coprobacter sp. strain 2CBH44.</title>
        <authorList>
            <person name="Sakamoto M."/>
            <person name="Murakami T."/>
            <person name="Mori H."/>
        </authorList>
    </citation>
    <scope>NUCLEOTIDE SEQUENCE [LARGE SCALE GENOMIC DNA]</scope>
    <source>
        <strain evidence="3">2CBH44</strain>
    </source>
</reference>
<dbReference type="AlphaFoldDB" id="A0A7G1HUM2"/>
<feature type="domain" description="Cyclic nucleotide-binding" evidence="1">
    <location>
        <begin position="13"/>
        <end position="112"/>
    </location>
</feature>
<dbReference type="InterPro" id="IPR018490">
    <property type="entry name" value="cNMP-bd_dom_sf"/>
</dbReference>
<dbReference type="EMBL" id="AP023322">
    <property type="protein sequence ID" value="BCI62462.1"/>
    <property type="molecule type" value="Genomic_DNA"/>
</dbReference>
<organism evidence="2 3">
    <name type="scientific">Coprobacter secundus subsp. similis</name>
    <dbReference type="NCBI Taxonomy" id="2751153"/>
    <lineage>
        <taxon>Bacteria</taxon>
        <taxon>Pseudomonadati</taxon>
        <taxon>Bacteroidota</taxon>
        <taxon>Bacteroidia</taxon>
        <taxon>Bacteroidales</taxon>
        <taxon>Barnesiellaceae</taxon>
        <taxon>Coprobacter</taxon>
    </lineage>
</organism>
<dbReference type="Proteomes" id="UP000594042">
    <property type="component" value="Chromosome"/>
</dbReference>
<evidence type="ECO:0000313" key="2">
    <source>
        <dbReference type="EMBL" id="BCI62462.1"/>
    </source>
</evidence>
<name>A0A7G1HUM2_9BACT</name>
<dbReference type="CDD" id="cd00038">
    <property type="entry name" value="CAP_ED"/>
    <property type="match status" value="1"/>
</dbReference>
<dbReference type="InterPro" id="IPR000595">
    <property type="entry name" value="cNMP-bd_dom"/>
</dbReference>
<keyword evidence="3" id="KW-1185">Reference proteome</keyword>
<evidence type="ECO:0000259" key="1">
    <source>
        <dbReference type="PROSITE" id="PS50042"/>
    </source>
</evidence>
<gene>
    <name evidence="2" type="ORF">Cop2CBH44_08150</name>
</gene>
<dbReference type="RefSeq" id="WP_200755586.1">
    <property type="nucleotide sequence ID" value="NZ_AP023322.1"/>
</dbReference>
<evidence type="ECO:0000313" key="3">
    <source>
        <dbReference type="Proteomes" id="UP000594042"/>
    </source>
</evidence>
<accession>A0A7G1HUM2</accession>
<dbReference type="PROSITE" id="PS50042">
    <property type="entry name" value="CNMP_BINDING_3"/>
    <property type="match status" value="1"/>
</dbReference>
<dbReference type="SUPFAM" id="SSF51206">
    <property type="entry name" value="cAMP-binding domain-like"/>
    <property type="match status" value="1"/>
</dbReference>
<proteinExistence type="predicted"/>